<protein>
    <recommendedName>
        <fullName evidence="3">Phospholipid/glycerol acyltransferase domain-containing protein</fullName>
    </recommendedName>
</protein>
<dbReference type="SMART" id="SM00563">
    <property type="entry name" value="PlsC"/>
    <property type="match status" value="1"/>
</dbReference>
<proteinExistence type="predicted"/>
<evidence type="ECO:0000313" key="4">
    <source>
        <dbReference type="EMBL" id="KPL91840.1"/>
    </source>
</evidence>
<dbReference type="InterPro" id="IPR002123">
    <property type="entry name" value="Plipid/glycerol_acylTrfase"/>
</dbReference>
<sequence length="236" mass="25849">METASPAGYSLSTARLTVRGLVRGVGRLAYRLLARPEVHGLENVPPRGPYLIAFNHSSIFDPPFLITHWPAAPEVLAEADLWQEKGRKMWVRLYGGIPIHRGQYDRRALEHTLAALRAGARLMIAPEGRVNSGLGLLQGRLGLGWILSQAPVPVVPVGITGSTLEFMRKLRAGERPRVILRIGRALESVPVDSRDKAAMQRRVDTVMAHIAALLPPEERGFYTEMAEGVLSGQTGS</sequence>
<keyword evidence="1" id="KW-0808">Transferase</keyword>
<dbReference type="AlphaFoldDB" id="A0A0P6YMI7"/>
<dbReference type="PANTHER" id="PTHR10434:SF11">
    <property type="entry name" value="1-ACYL-SN-GLYCEROL-3-PHOSPHATE ACYLTRANSFERASE"/>
    <property type="match status" value="1"/>
</dbReference>
<dbReference type="RefSeq" id="WP_062418062.1">
    <property type="nucleotide sequence ID" value="NZ_DF967974.1"/>
</dbReference>
<evidence type="ECO:0000256" key="2">
    <source>
        <dbReference type="ARBA" id="ARBA00023315"/>
    </source>
</evidence>
<dbReference type="CDD" id="cd07989">
    <property type="entry name" value="LPLAT_AGPAT-like"/>
    <property type="match status" value="1"/>
</dbReference>
<dbReference type="STRING" id="229921.ADN01_00745"/>
<dbReference type="GO" id="GO:0006654">
    <property type="term" value="P:phosphatidic acid biosynthetic process"/>
    <property type="evidence" value="ECO:0007669"/>
    <property type="project" value="TreeGrafter"/>
</dbReference>
<dbReference type="Pfam" id="PF01553">
    <property type="entry name" value="Acyltransferase"/>
    <property type="match status" value="1"/>
</dbReference>
<dbReference type="EMBL" id="LGCM01000002">
    <property type="protein sequence ID" value="KPL91840.1"/>
    <property type="molecule type" value="Genomic_DNA"/>
</dbReference>
<accession>A0A0P6YMI7</accession>
<keyword evidence="2" id="KW-0012">Acyltransferase</keyword>
<dbReference type="PANTHER" id="PTHR10434">
    <property type="entry name" value="1-ACYL-SN-GLYCEROL-3-PHOSPHATE ACYLTRANSFERASE"/>
    <property type="match status" value="1"/>
</dbReference>
<feature type="domain" description="Phospholipid/glycerol acyltransferase" evidence="3">
    <location>
        <begin position="50"/>
        <end position="162"/>
    </location>
</feature>
<reference evidence="4 5" key="1">
    <citation type="submission" date="2015-07" db="EMBL/GenBank/DDBJ databases">
        <title>Genome sequence of Levilinea saccharolytica DSM 16555.</title>
        <authorList>
            <person name="Hemp J."/>
            <person name="Ward L.M."/>
            <person name="Pace L.A."/>
            <person name="Fischer W.W."/>
        </authorList>
    </citation>
    <scope>NUCLEOTIDE SEQUENCE [LARGE SCALE GENOMIC DNA]</scope>
    <source>
        <strain evidence="4 5">KIBI-1</strain>
    </source>
</reference>
<comment type="caution">
    <text evidence="4">The sequence shown here is derived from an EMBL/GenBank/DDBJ whole genome shotgun (WGS) entry which is preliminary data.</text>
</comment>
<evidence type="ECO:0000313" key="5">
    <source>
        <dbReference type="Proteomes" id="UP000050501"/>
    </source>
</evidence>
<dbReference type="GO" id="GO:0003841">
    <property type="term" value="F:1-acylglycerol-3-phosphate O-acyltransferase activity"/>
    <property type="evidence" value="ECO:0007669"/>
    <property type="project" value="TreeGrafter"/>
</dbReference>
<dbReference type="Proteomes" id="UP000050501">
    <property type="component" value="Unassembled WGS sequence"/>
</dbReference>
<dbReference type="OrthoDB" id="9803035at2"/>
<evidence type="ECO:0000256" key="1">
    <source>
        <dbReference type="ARBA" id="ARBA00022679"/>
    </source>
</evidence>
<name>A0A0P6YMI7_9CHLR</name>
<dbReference type="SUPFAM" id="SSF69593">
    <property type="entry name" value="Glycerol-3-phosphate (1)-acyltransferase"/>
    <property type="match status" value="1"/>
</dbReference>
<dbReference type="GO" id="GO:0005886">
    <property type="term" value="C:plasma membrane"/>
    <property type="evidence" value="ECO:0007669"/>
    <property type="project" value="TreeGrafter"/>
</dbReference>
<evidence type="ECO:0000259" key="3">
    <source>
        <dbReference type="SMART" id="SM00563"/>
    </source>
</evidence>
<organism evidence="4 5">
    <name type="scientific">Levilinea saccharolytica</name>
    <dbReference type="NCBI Taxonomy" id="229921"/>
    <lineage>
        <taxon>Bacteria</taxon>
        <taxon>Bacillati</taxon>
        <taxon>Chloroflexota</taxon>
        <taxon>Anaerolineae</taxon>
        <taxon>Anaerolineales</taxon>
        <taxon>Anaerolineaceae</taxon>
        <taxon>Levilinea</taxon>
    </lineage>
</organism>
<keyword evidence="5" id="KW-1185">Reference proteome</keyword>
<gene>
    <name evidence="4" type="ORF">ADN01_00745</name>
</gene>